<feature type="non-terminal residue" evidence="1">
    <location>
        <position position="213"/>
    </location>
</feature>
<protein>
    <submittedName>
        <fullName evidence="1">Leucine rich repeats-containing protein</fullName>
    </submittedName>
</protein>
<dbReference type="InterPro" id="IPR026906">
    <property type="entry name" value="LRR_5"/>
</dbReference>
<dbReference type="Pfam" id="PF13306">
    <property type="entry name" value="LRR_5"/>
    <property type="match status" value="1"/>
</dbReference>
<gene>
    <name evidence="1" type="ORF">TPC1_14745</name>
</gene>
<dbReference type="PANTHER" id="PTHR45661">
    <property type="entry name" value="SURFACE ANTIGEN"/>
    <property type="match status" value="1"/>
</dbReference>
<dbReference type="PANTHER" id="PTHR45661:SF3">
    <property type="entry name" value="IG-LIKE DOMAIN-CONTAINING PROTEIN"/>
    <property type="match status" value="1"/>
</dbReference>
<evidence type="ECO:0000313" key="1">
    <source>
        <dbReference type="EMBL" id="JAP93095.1"/>
    </source>
</evidence>
<organism evidence="1">
    <name type="scientific">Trepomonas sp. PC1</name>
    <dbReference type="NCBI Taxonomy" id="1076344"/>
    <lineage>
        <taxon>Eukaryota</taxon>
        <taxon>Metamonada</taxon>
        <taxon>Diplomonadida</taxon>
        <taxon>Hexamitidae</taxon>
        <taxon>Hexamitinae</taxon>
        <taxon>Trepomonas</taxon>
    </lineage>
</organism>
<dbReference type="InterPro" id="IPR032675">
    <property type="entry name" value="LRR_dom_sf"/>
</dbReference>
<feature type="non-terminal residue" evidence="1">
    <location>
        <position position="1"/>
    </location>
</feature>
<dbReference type="InterPro" id="IPR053139">
    <property type="entry name" value="Surface_bspA-like"/>
</dbReference>
<dbReference type="AlphaFoldDB" id="A0A146KBK6"/>
<sequence>FAYCPELRTVEESSFVFCSSMRRFIAEKLQIIKERAFDRCSSLTQITTQNVLQCFDGCFHRCRSLLELNFNLLESFCQNMFQECTMLKQVVCWKLKEVDSSAFSGCYQKIHIVSVNKNQGLDHHSNSDKKMRFQEILIDQFRERQSFQRSVKKNLKLRMEFVMLRDTLKLIKEINKLLEIIGYSKANCMLNSQIGNLSQYLDDKVNYEGKQKQ</sequence>
<accession>A0A146KBK6</accession>
<dbReference type="SUPFAM" id="SSF52058">
    <property type="entry name" value="L domain-like"/>
    <property type="match status" value="1"/>
</dbReference>
<reference evidence="1" key="1">
    <citation type="submission" date="2015-07" db="EMBL/GenBank/DDBJ databases">
        <title>Adaptation to a free-living lifestyle via gene acquisitions in the diplomonad Trepomonas sp. PC1.</title>
        <authorList>
            <person name="Xu F."/>
            <person name="Jerlstrom-Hultqvist J."/>
            <person name="Kolisko M."/>
            <person name="Simpson A.G.B."/>
            <person name="Roger A.J."/>
            <person name="Svard S.G."/>
            <person name="Andersson J.O."/>
        </authorList>
    </citation>
    <scope>NUCLEOTIDE SEQUENCE</scope>
    <source>
        <strain evidence="1">PC1</strain>
    </source>
</reference>
<dbReference type="Gene3D" id="3.80.10.10">
    <property type="entry name" value="Ribonuclease Inhibitor"/>
    <property type="match status" value="1"/>
</dbReference>
<dbReference type="EMBL" id="GDID01003511">
    <property type="protein sequence ID" value="JAP93095.1"/>
    <property type="molecule type" value="Transcribed_RNA"/>
</dbReference>
<proteinExistence type="predicted"/>
<name>A0A146KBK6_9EUKA</name>